<dbReference type="PANTHER" id="PTHR43821:SF1">
    <property type="entry name" value="NAD(P)H NITROREDUCTASE YDJA-RELATED"/>
    <property type="match status" value="1"/>
</dbReference>
<comment type="cofactor">
    <cofactor evidence="1 8">
        <name>FMN</name>
        <dbReference type="ChEBI" id="CHEBI:58210"/>
    </cofactor>
</comment>
<name>A0ABV6Z815_9HYPH</name>
<reference evidence="10 12" key="1">
    <citation type="submission" date="2024-07" db="EMBL/GenBank/DDBJ databases">
        <title>Description of Labrys sedimenti sp. nov., isolated from a diclofenac-degrading enrichment culture.</title>
        <authorList>
            <person name="Tancsics A."/>
            <person name="Csepanyi A."/>
        </authorList>
    </citation>
    <scope>NUCLEOTIDE SEQUENCE [LARGE SCALE GENOMIC DNA]</scope>
    <source>
        <strain evidence="10 12">LMG 23578</strain>
    </source>
</reference>
<evidence type="ECO:0000256" key="6">
    <source>
        <dbReference type="ARBA" id="ARBA00023002"/>
    </source>
</evidence>
<evidence type="ECO:0000256" key="2">
    <source>
        <dbReference type="ARBA" id="ARBA00007118"/>
    </source>
</evidence>
<dbReference type="InterPro" id="IPR026021">
    <property type="entry name" value="YdjA-like"/>
</dbReference>
<comment type="caution">
    <text evidence="11">The sequence shown here is derived from an EMBL/GenBank/DDBJ whole genome shotgun (WGS) entry which is preliminary data.</text>
</comment>
<dbReference type="InterPro" id="IPR029479">
    <property type="entry name" value="Nitroreductase"/>
</dbReference>
<accession>A0ABV6Z815</accession>
<keyword evidence="7 8" id="KW-0520">NAD</keyword>
<evidence type="ECO:0000256" key="1">
    <source>
        <dbReference type="ARBA" id="ARBA00001917"/>
    </source>
</evidence>
<sequence>MDAIELLKTRRSVPPAMLSAPGPDAAQLETLLAIATRVPDHGKLHPWRFVIYQGAAREKAGQVVYDAFMAACPDADEAVRKKESTRFTLAPLVIGVVSTAANHVKIPLWEQELSAGAVCENLVIAAHALGFGASWLTGWMAYDERVLAKLGIGSHEKLAGFVHIGTPREAVPDRPRPKLEDLVTYYGQNAGN</sequence>
<proteinExistence type="inferred from homology"/>
<dbReference type="InterPro" id="IPR052530">
    <property type="entry name" value="NAD(P)H_nitroreductase"/>
</dbReference>
<evidence type="ECO:0000313" key="12">
    <source>
        <dbReference type="Proteomes" id="UP001555786"/>
    </source>
</evidence>
<dbReference type="PANTHER" id="PTHR43821">
    <property type="entry name" value="NAD(P)H NITROREDUCTASE YDJA-RELATED"/>
    <property type="match status" value="1"/>
</dbReference>
<dbReference type="Gene3D" id="3.40.109.10">
    <property type="entry name" value="NADH Oxidase"/>
    <property type="match status" value="1"/>
</dbReference>
<evidence type="ECO:0000313" key="11">
    <source>
        <dbReference type="EMBL" id="MFC2248334.1"/>
    </source>
</evidence>
<evidence type="ECO:0000256" key="4">
    <source>
        <dbReference type="ARBA" id="ARBA00022643"/>
    </source>
</evidence>
<dbReference type="EMBL" id="JBFNQD010000001">
    <property type="protein sequence ID" value="MEW9304924.1"/>
    <property type="molecule type" value="Genomic_DNA"/>
</dbReference>
<evidence type="ECO:0000256" key="8">
    <source>
        <dbReference type="PIRNR" id="PIRNR000232"/>
    </source>
</evidence>
<keyword evidence="5 8" id="KW-0521">NADP</keyword>
<evidence type="ECO:0000256" key="5">
    <source>
        <dbReference type="ARBA" id="ARBA00022857"/>
    </source>
</evidence>
<dbReference type="Proteomes" id="UP001555786">
    <property type="component" value="Unassembled WGS sequence"/>
</dbReference>
<gene>
    <name evidence="10" type="ORF">ABXS05_05205</name>
    <name evidence="11" type="ORF">ACETRX_01785</name>
</gene>
<evidence type="ECO:0000313" key="10">
    <source>
        <dbReference type="EMBL" id="MEW9304924.1"/>
    </source>
</evidence>
<dbReference type="Pfam" id="PF00881">
    <property type="entry name" value="Nitroreductase"/>
    <property type="match status" value="1"/>
</dbReference>
<feature type="domain" description="Nitroreductase" evidence="9">
    <location>
        <begin position="8"/>
        <end position="165"/>
    </location>
</feature>
<comment type="similarity">
    <text evidence="2 8">Belongs to the nitroreductase family.</text>
</comment>
<evidence type="ECO:0000256" key="3">
    <source>
        <dbReference type="ARBA" id="ARBA00022630"/>
    </source>
</evidence>
<dbReference type="RefSeq" id="WP_311935399.1">
    <property type="nucleotide sequence ID" value="NZ_JAVSCS010000012.1"/>
</dbReference>
<keyword evidence="3 8" id="KW-0285">Flavoprotein</keyword>
<protein>
    <recommendedName>
        <fullName evidence="8">Putative NAD(P)H nitroreductase</fullName>
        <ecNumber evidence="8">1.-.-.-</ecNumber>
    </recommendedName>
</protein>
<keyword evidence="6 8" id="KW-0560">Oxidoreductase</keyword>
<evidence type="ECO:0000313" key="13">
    <source>
        <dbReference type="Proteomes" id="UP001595190"/>
    </source>
</evidence>
<organism evidence="11 13">
    <name type="scientific">Labrys neptuniae</name>
    <dbReference type="NCBI Taxonomy" id="376174"/>
    <lineage>
        <taxon>Bacteria</taxon>
        <taxon>Pseudomonadati</taxon>
        <taxon>Pseudomonadota</taxon>
        <taxon>Alphaproteobacteria</taxon>
        <taxon>Hyphomicrobiales</taxon>
        <taxon>Xanthobacteraceae</taxon>
        <taxon>Labrys</taxon>
    </lineage>
</organism>
<dbReference type="EC" id="1.-.-.-" evidence="8"/>
<dbReference type="PIRSF" id="PIRSF000232">
    <property type="entry name" value="YdjA"/>
    <property type="match status" value="1"/>
</dbReference>
<dbReference type="Proteomes" id="UP001595190">
    <property type="component" value="Unassembled WGS sequence"/>
</dbReference>
<dbReference type="SUPFAM" id="SSF55469">
    <property type="entry name" value="FMN-dependent nitroreductase-like"/>
    <property type="match status" value="1"/>
</dbReference>
<reference evidence="11 13" key="2">
    <citation type="submission" date="2024-09" db="EMBL/GenBank/DDBJ databases">
        <title>Description of Labrys sedimenti sp. nov., isolated from a diclofenac-degrading enrichment culture, and genome-based reclassification of Labrys portucalensis as a later heterotypic synonym of Labrys neptuniae.</title>
        <authorList>
            <person name="Tancsics A."/>
            <person name="Csepanyi A."/>
        </authorList>
    </citation>
    <scope>NUCLEOTIDE SEQUENCE [LARGE SCALE GENOMIC DNA]</scope>
    <source>
        <strain evidence="11 13">LMG 23412</strain>
    </source>
</reference>
<dbReference type="CDD" id="cd02135">
    <property type="entry name" value="YdjA-like"/>
    <property type="match status" value="1"/>
</dbReference>
<evidence type="ECO:0000259" key="9">
    <source>
        <dbReference type="Pfam" id="PF00881"/>
    </source>
</evidence>
<keyword evidence="12" id="KW-1185">Reference proteome</keyword>
<keyword evidence="4 8" id="KW-0288">FMN</keyword>
<evidence type="ECO:0000256" key="7">
    <source>
        <dbReference type="ARBA" id="ARBA00023027"/>
    </source>
</evidence>
<dbReference type="InterPro" id="IPR000415">
    <property type="entry name" value="Nitroreductase-like"/>
</dbReference>
<dbReference type="EMBL" id="JBHGPK010000001">
    <property type="protein sequence ID" value="MFC2248334.1"/>
    <property type="molecule type" value="Genomic_DNA"/>
</dbReference>